<comment type="caution">
    <text evidence="2">The sequence shown here is derived from an EMBL/GenBank/DDBJ whole genome shotgun (WGS) entry which is preliminary data.</text>
</comment>
<protein>
    <submittedName>
        <fullName evidence="2">Putative transposase</fullName>
    </submittedName>
</protein>
<dbReference type="Proteomes" id="UP000002931">
    <property type="component" value="Unassembled WGS sequence"/>
</dbReference>
<proteinExistence type="predicted"/>
<gene>
    <name evidence="2" type="ORF">RB2654_00255</name>
</gene>
<feature type="compositionally biased region" description="Basic and acidic residues" evidence="1">
    <location>
        <begin position="130"/>
        <end position="145"/>
    </location>
</feature>
<organism evidence="2 3">
    <name type="scientific">Maritimibacter alkaliphilus HTCC2654</name>
    <dbReference type="NCBI Taxonomy" id="314271"/>
    <lineage>
        <taxon>Bacteria</taxon>
        <taxon>Pseudomonadati</taxon>
        <taxon>Pseudomonadota</taxon>
        <taxon>Alphaproteobacteria</taxon>
        <taxon>Rhodobacterales</taxon>
        <taxon>Roseobacteraceae</taxon>
        <taxon>Maritimibacter</taxon>
    </lineage>
</organism>
<dbReference type="AlphaFoldDB" id="A3VIS7"/>
<dbReference type="STRING" id="314271.RB2654_00255"/>
<sequence>MPLHYIPVLARKPGALRNGAPFREWELPVPIRRVWRKLERQPGGDRQMVDILSAVLTDGIDAVEAACAEALSHNVHSAGVVLNILARHREPPPPLTITTPDALKLACEPIADCNRYDSLRRTQNGKIRGNRRDGKAEALRNEGRL</sequence>
<dbReference type="EMBL" id="AAMT01000012">
    <property type="protein sequence ID" value="EAQ11771.1"/>
    <property type="molecule type" value="Genomic_DNA"/>
</dbReference>
<dbReference type="HOGENOM" id="CLU_020626_6_0_5"/>
<dbReference type="eggNOG" id="COG4584">
    <property type="taxonomic scope" value="Bacteria"/>
</dbReference>
<name>A3VIS7_9RHOB</name>
<evidence type="ECO:0000256" key="1">
    <source>
        <dbReference type="SAM" id="MobiDB-lite"/>
    </source>
</evidence>
<accession>A3VIS7</accession>
<reference evidence="2 3" key="1">
    <citation type="journal article" date="2010" name="J. Bacteriol.">
        <title>Genome sequences of Pelagibaca bermudensis HTCC2601T and Maritimibacter alkaliphilus HTCC2654T, the type strains of two marine Roseobacter genera.</title>
        <authorList>
            <person name="Thrash J.C."/>
            <person name="Cho J.C."/>
            <person name="Ferriera S."/>
            <person name="Johnson J."/>
            <person name="Vergin K.L."/>
            <person name="Giovannoni S.J."/>
        </authorList>
    </citation>
    <scope>NUCLEOTIDE SEQUENCE [LARGE SCALE GENOMIC DNA]</scope>
    <source>
        <strain evidence="2 3">HTCC2654</strain>
    </source>
</reference>
<feature type="region of interest" description="Disordered" evidence="1">
    <location>
        <begin position="125"/>
        <end position="145"/>
    </location>
</feature>
<evidence type="ECO:0000313" key="3">
    <source>
        <dbReference type="Proteomes" id="UP000002931"/>
    </source>
</evidence>
<keyword evidence="3" id="KW-1185">Reference proteome</keyword>
<evidence type="ECO:0000313" key="2">
    <source>
        <dbReference type="EMBL" id="EAQ11771.1"/>
    </source>
</evidence>